<dbReference type="OrthoDB" id="9811671at2"/>
<reference evidence="2 3" key="1">
    <citation type="submission" date="2017-05" db="EMBL/GenBank/DDBJ databases">
        <authorList>
            <person name="Varghese N."/>
            <person name="Submissions S."/>
        </authorList>
    </citation>
    <scope>NUCLEOTIDE SEQUENCE [LARGE SCALE GENOMIC DNA]</scope>
    <source>
        <strain evidence="2 3">DSM 28009</strain>
    </source>
</reference>
<feature type="domain" description="DUF2147" evidence="1">
    <location>
        <begin position="31"/>
        <end position="133"/>
    </location>
</feature>
<dbReference type="Proteomes" id="UP000319555">
    <property type="component" value="Unassembled WGS sequence"/>
</dbReference>
<protein>
    <recommendedName>
        <fullName evidence="1">DUF2147 domain-containing protein</fullName>
    </recommendedName>
</protein>
<evidence type="ECO:0000259" key="1">
    <source>
        <dbReference type="Pfam" id="PF09917"/>
    </source>
</evidence>
<name>A0A521AJ42_9RHOB</name>
<evidence type="ECO:0000313" key="2">
    <source>
        <dbReference type="EMBL" id="SMO34865.1"/>
    </source>
</evidence>
<dbReference type="Pfam" id="PF09917">
    <property type="entry name" value="DUF2147"/>
    <property type="match status" value="1"/>
</dbReference>
<dbReference type="Gene3D" id="2.40.128.520">
    <property type="match status" value="1"/>
</dbReference>
<sequence length="134" mass="14651">MHKYFRKFIVPAIAAIATLTPVYALGDPIIGIWKTEPDRKNLVSDIKITACGDKFCGQILSAYDASGKAVQTPNIGKKLFWDVGSQGGGKYGGGEFWVPLVDVDAVPQMTLKGDTLMVKGCEHHICAHQTWTRE</sequence>
<accession>A0A521AJ42</accession>
<evidence type="ECO:0000313" key="3">
    <source>
        <dbReference type="Proteomes" id="UP000319555"/>
    </source>
</evidence>
<gene>
    <name evidence="2" type="ORF">SAMN06265380_101161</name>
</gene>
<dbReference type="RefSeq" id="WP_142633060.1">
    <property type="nucleotide sequence ID" value="NZ_CANLVA010000001.1"/>
</dbReference>
<dbReference type="InterPro" id="IPR019223">
    <property type="entry name" value="DUF2147"/>
</dbReference>
<proteinExistence type="predicted"/>
<dbReference type="AlphaFoldDB" id="A0A521AJ42"/>
<keyword evidence="3" id="KW-1185">Reference proteome</keyword>
<organism evidence="2 3">
    <name type="scientific">Ruegeria faecimaris</name>
    <dbReference type="NCBI Taxonomy" id="686389"/>
    <lineage>
        <taxon>Bacteria</taxon>
        <taxon>Pseudomonadati</taxon>
        <taxon>Pseudomonadota</taxon>
        <taxon>Alphaproteobacteria</taxon>
        <taxon>Rhodobacterales</taxon>
        <taxon>Roseobacteraceae</taxon>
        <taxon>Ruegeria</taxon>
    </lineage>
</organism>
<dbReference type="EMBL" id="FXTE01000001">
    <property type="protein sequence ID" value="SMO34865.1"/>
    <property type="molecule type" value="Genomic_DNA"/>
</dbReference>